<dbReference type="OrthoDB" id="3194870at2"/>
<dbReference type="PANTHER" id="PTHR46796">
    <property type="entry name" value="HTH-TYPE TRANSCRIPTIONAL ACTIVATOR RHAS-RELATED"/>
    <property type="match status" value="1"/>
</dbReference>
<dbReference type="SMART" id="SM00342">
    <property type="entry name" value="HTH_ARAC"/>
    <property type="match status" value="1"/>
</dbReference>
<keyword evidence="3" id="KW-0804">Transcription</keyword>
<organism evidence="6 8">
    <name type="scientific">Eggerthella sinensis</name>
    <dbReference type="NCBI Taxonomy" id="242230"/>
    <lineage>
        <taxon>Bacteria</taxon>
        <taxon>Bacillati</taxon>
        <taxon>Actinomycetota</taxon>
        <taxon>Coriobacteriia</taxon>
        <taxon>Eggerthellales</taxon>
        <taxon>Eggerthellaceae</taxon>
        <taxon>Eggerthella</taxon>
    </lineage>
</organism>
<name>A0A3N0ITE8_9ACTN</name>
<feature type="domain" description="HTH araC/xylS-type" evidence="4">
    <location>
        <begin position="218"/>
        <end position="316"/>
    </location>
</feature>
<evidence type="ECO:0000256" key="1">
    <source>
        <dbReference type="ARBA" id="ARBA00023015"/>
    </source>
</evidence>
<accession>A0A3N0ITE8</accession>
<dbReference type="InterPro" id="IPR009057">
    <property type="entry name" value="Homeodomain-like_sf"/>
</dbReference>
<dbReference type="PROSITE" id="PS01124">
    <property type="entry name" value="HTH_ARAC_FAMILY_2"/>
    <property type="match status" value="1"/>
</dbReference>
<keyword evidence="2" id="KW-0238">DNA-binding</keyword>
<dbReference type="InterPro" id="IPR050204">
    <property type="entry name" value="AraC_XylS_family_regulators"/>
</dbReference>
<sequence>MKNLEYLASRNTGRFDVLDADGPKTTFRLTLDGGETGLLEDWALFDGVNLTFNDVPRGTLAWQSGEPRTLQFEWSQRGRGEIACANGKSYFVHEGQCAAHDQRIVKRQMRYPMPRYVGFTLSVEYEAGSAALKAQPATRHLDFNALRERFAGEEGCRVFLPDRGVASLFSSFFEVDERARLERLRLKALELLVLLDATERPAWMTFPYHTRDHAAALERAVDLLGSSLDDDLALGDVARCADMGLSLFKERFRAAYGLSPMAYRRQCRIEEAARRLERTDDSVAHIAAQVGYRNPSKFAAAFAEVIGQAPSAYRTDRR</sequence>
<evidence type="ECO:0000313" key="7">
    <source>
        <dbReference type="Proteomes" id="UP000253817"/>
    </source>
</evidence>
<dbReference type="GO" id="GO:0003700">
    <property type="term" value="F:DNA-binding transcription factor activity"/>
    <property type="evidence" value="ECO:0007669"/>
    <property type="project" value="InterPro"/>
</dbReference>
<dbReference type="Proteomes" id="UP000270112">
    <property type="component" value="Unassembled WGS sequence"/>
</dbReference>
<evidence type="ECO:0000259" key="4">
    <source>
        <dbReference type="PROSITE" id="PS01124"/>
    </source>
</evidence>
<evidence type="ECO:0000313" key="5">
    <source>
        <dbReference type="EMBL" id="RDB67608.1"/>
    </source>
</evidence>
<keyword evidence="7" id="KW-1185">Reference proteome</keyword>
<dbReference type="Gene3D" id="1.10.10.60">
    <property type="entry name" value="Homeodomain-like"/>
    <property type="match status" value="2"/>
</dbReference>
<dbReference type="Proteomes" id="UP000253817">
    <property type="component" value="Unassembled WGS sequence"/>
</dbReference>
<dbReference type="SUPFAM" id="SSF46689">
    <property type="entry name" value="Homeodomain-like"/>
    <property type="match status" value="2"/>
</dbReference>
<evidence type="ECO:0000313" key="6">
    <source>
        <dbReference type="EMBL" id="RNM40258.1"/>
    </source>
</evidence>
<reference evidence="6" key="3">
    <citation type="journal article" date="2019" name="Microbiol. Resour. Announc.">
        <title>Draft Genome Sequences of Type Strains of Gordonibacter faecihominis, Paraeggerthella hongkongensis, Parvibacter caecicola,Slackia equolifaciens, Slackia faecicanis, and Slackia isoflavoniconvertens.</title>
        <authorList>
            <person name="Danylec N."/>
            <person name="Stoll D.A."/>
            <person name="Dotsch A."/>
            <person name="Huch M."/>
        </authorList>
    </citation>
    <scope>NUCLEOTIDE SEQUENCE</scope>
    <source>
        <strain evidence="6">DSM 16107</strain>
    </source>
</reference>
<comment type="caution">
    <text evidence="6">The sequence shown here is derived from an EMBL/GenBank/DDBJ whole genome shotgun (WGS) entry which is preliminary data.</text>
</comment>
<reference evidence="8" key="2">
    <citation type="submission" date="2018-05" db="EMBL/GenBank/DDBJ databases">
        <title>Genome Sequencing of selected type strains of the family Eggerthellaceae.</title>
        <authorList>
            <person name="Danylec N."/>
            <person name="Stoll D.A."/>
            <person name="Doetsch A."/>
            <person name="Huch M."/>
        </authorList>
    </citation>
    <scope>NUCLEOTIDE SEQUENCE [LARGE SCALE GENOMIC DNA]</scope>
    <source>
        <strain evidence="8">DSM 16107</strain>
    </source>
</reference>
<protein>
    <recommendedName>
        <fullName evidence="4">HTH araC/xylS-type domain-containing protein</fullName>
    </recommendedName>
</protein>
<proteinExistence type="predicted"/>
<evidence type="ECO:0000256" key="3">
    <source>
        <dbReference type="ARBA" id="ARBA00023163"/>
    </source>
</evidence>
<dbReference type="EMBL" id="QICC01000094">
    <property type="protein sequence ID" value="RNM40258.1"/>
    <property type="molecule type" value="Genomic_DNA"/>
</dbReference>
<evidence type="ECO:0000256" key="2">
    <source>
        <dbReference type="ARBA" id="ARBA00023125"/>
    </source>
</evidence>
<dbReference type="GO" id="GO:0043565">
    <property type="term" value="F:sequence-specific DNA binding"/>
    <property type="evidence" value="ECO:0007669"/>
    <property type="project" value="InterPro"/>
</dbReference>
<evidence type="ECO:0000313" key="8">
    <source>
        <dbReference type="Proteomes" id="UP000270112"/>
    </source>
</evidence>
<dbReference type="InterPro" id="IPR018060">
    <property type="entry name" value="HTH_AraC"/>
</dbReference>
<dbReference type="RefSeq" id="WP_114547049.1">
    <property type="nucleotide sequence ID" value="NZ_PPTT01000023.1"/>
</dbReference>
<keyword evidence="1" id="KW-0805">Transcription regulation</keyword>
<dbReference type="Pfam" id="PF12833">
    <property type="entry name" value="HTH_18"/>
    <property type="match status" value="1"/>
</dbReference>
<dbReference type="AlphaFoldDB" id="A0A3N0ITE8"/>
<gene>
    <name evidence="5" type="ORF">C1876_12485</name>
    <name evidence="6" type="ORF">DMP09_15180</name>
</gene>
<dbReference type="EMBL" id="PPTT01000023">
    <property type="protein sequence ID" value="RDB67608.1"/>
    <property type="molecule type" value="Genomic_DNA"/>
</dbReference>
<reference evidence="5 7" key="1">
    <citation type="journal article" date="2018" name="Elife">
        <title>Discovery and characterization of a prevalent human gut bacterial enzyme sufficient for the inactivation of a family of plant toxins.</title>
        <authorList>
            <person name="Koppel N."/>
            <person name="Bisanz J.E."/>
            <person name="Pandelia M.E."/>
            <person name="Turnbaugh P.J."/>
            <person name="Balskus E.P."/>
        </authorList>
    </citation>
    <scope>NUCLEOTIDE SEQUENCE [LARGE SCALE GENOMIC DNA]</scope>
    <source>
        <strain evidence="5 7">DSM 16107</strain>
    </source>
</reference>